<dbReference type="PANTHER" id="PTHR32322:SF9">
    <property type="entry name" value="AMINO-ACID METABOLITE EFFLUX PUMP-RELATED"/>
    <property type="match status" value="1"/>
</dbReference>
<comment type="caution">
    <text evidence="7">The sequence shown here is derived from an EMBL/GenBank/DDBJ whole genome shotgun (WGS) entry which is preliminary data.</text>
</comment>
<evidence type="ECO:0000256" key="2">
    <source>
        <dbReference type="ARBA" id="ARBA00022692"/>
    </source>
</evidence>
<proteinExistence type="predicted"/>
<keyword evidence="2 5" id="KW-0812">Transmembrane</keyword>
<feature type="transmembrane region" description="Helical" evidence="5">
    <location>
        <begin position="207"/>
        <end position="227"/>
    </location>
</feature>
<keyword evidence="3 5" id="KW-1133">Transmembrane helix</keyword>
<evidence type="ECO:0000256" key="3">
    <source>
        <dbReference type="ARBA" id="ARBA00022989"/>
    </source>
</evidence>
<name>V8G463_9BURK</name>
<comment type="subcellular location">
    <subcellularLocation>
        <location evidence="1">Membrane</location>
        <topology evidence="1">Multi-pass membrane protein</topology>
    </subcellularLocation>
</comment>
<evidence type="ECO:0000256" key="4">
    <source>
        <dbReference type="ARBA" id="ARBA00023136"/>
    </source>
</evidence>
<organism evidence="7 8">
    <name type="scientific">Pelistega indica</name>
    <dbReference type="NCBI Taxonomy" id="1414851"/>
    <lineage>
        <taxon>Bacteria</taxon>
        <taxon>Pseudomonadati</taxon>
        <taxon>Pseudomonadota</taxon>
        <taxon>Betaproteobacteria</taxon>
        <taxon>Burkholderiales</taxon>
        <taxon>Alcaligenaceae</taxon>
        <taxon>Pelistega</taxon>
    </lineage>
</organism>
<feature type="transmembrane region" description="Helical" evidence="5">
    <location>
        <begin position="139"/>
        <end position="158"/>
    </location>
</feature>
<dbReference type="RefSeq" id="WP_023951193.1">
    <property type="nucleotide sequence ID" value="NZ_AYSV01000087.1"/>
</dbReference>
<evidence type="ECO:0000259" key="6">
    <source>
        <dbReference type="Pfam" id="PF00892"/>
    </source>
</evidence>
<dbReference type="EMBL" id="AYSV01000087">
    <property type="protein sequence ID" value="ETD70748.1"/>
    <property type="molecule type" value="Genomic_DNA"/>
</dbReference>
<gene>
    <name evidence="7" type="ORF">V757_07150</name>
</gene>
<evidence type="ECO:0000256" key="5">
    <source>
        <dbReference type="SAM" id="Phobius"/>
    </source>
</evidence>
<dbReference type="OrthoDB" id="7158585at2"/>
<sequence>MPLRDWLAALLTIIVWGLNFLISKIGLAELPPLLFGGIRVFMVAFPAIFFLKPPKAPWKLIIAYGTTINFLQFAFMLSSLAFGLSGGLTSLLMQMQAFFTIIFAALYFKEKIPLGSLIAIFIAFLGITLLIQGANTETVIPFLGLICVVGAAISWACGNITIKLMREVNMVSLVVWGGLISTPMFMLASYIFEGPERIASSLSNASINAYIAAAYSAYMSNLVGYVLWGRLLATRPVNLIAPLTLLVPIVGIISNAIAFHEKLSVIQWFGVITVMLALIINVFWLKIVKFFKLSLNPHKN</sequence>
<accession>V8G463</accession>
<dbReference type="Pfam" id="PF00892">
    <property type="entry name" value="EamA"/>
    <property type="match status" value="2"/>
</dbReference>
<reference evidence="7 8" key="1">
    <citation type="submission" date="2013-11" db="EMBL/GenBank/DDBJ databases">
        <title>Genomic analysis of Pelistega sp. HM-7.</title>
        <authorList>
            <person name="Kumbhare S.V."/>
            <person name="Shetty S.A."/>
            <person name="Sharma O."/>
            <person name="Dhotre D.P."/>
        </authorList>
    </citation>
    <scope>NUCLEOTIDE SEQUENCE [LARGE SCALE GENOMIC DNA]</scope>
    <source>
        <strain evidence="7 8">HM-7</strain>
    </source>
</reference>
<evidence type="ECO:0000313" key="8">
    <source>
        <dbReference type="Proteomes" id="UP000018766"/>
    </source>
</evidence>
<evidence type="ECO:0000256" key="1">
    <source>
        <dbReference type="ARBA" id="ARBA00004141"/>
    </source>
</evidence>
<dbReference type="SUPFAM" id="SSF103481">
    <property type="entry name" value="Multidrug resistance efflux transporter EmrE"/>
    <property type="match status" value="2"/>
</dbReference>
<dbReference type="InterPro" id="IPR000620">
    <property type="entry name" value="EamA_dom"/>
</dbReference>
<dbReference type="Proteomes" id="UP000018766">
    <property type="component" value="Unassembled WGS sequence"/>
</dbReference>
<dbReference type="InterPro" id="IPR050638">
    <property type="entry name" value="AA-Vitamin_Transporters"/>
</dbReference>
<dbReference type="InterPro" id="IPR037185">
    <property type="entry name" value="EmrE-like"/>
</dbReference>
<feature type="domain" description="EamA" evidence="6">
    <location>
        <begin position="7"/>
        <end position="131"/>
    </location>
</feature>
<feature type="domain" description="EamA" evidence="6">
    <location>
        <begin position="143"/>
        <end position="282"/>
    </location>
</feature>
<keyword evidence="4 5" id="KW-0472">Membrane</keyword>
<dbReference type="AlphaFoldDB" id="V8G463"/>
<feature type="transmembrane region" description="Helical" evidence="5">
    <location>
        <begin position="33"/>
        <end position="51"/>
    </location>
</feature>
<feature type="transmembrane region" description="Helical" evidence="5">
    <location>
        <begin position="60"/>
        <end position="82"/>
    </location>
</feature>
<feature type="transmembrane region" description="Helical" evidence="5">
    <location>
        <begin position="265"/>
        <end position="285"/>
    </location>
</feature>
<keyword evidence="8" id="KW-1185">Reference proteome</keyword>
<feature type="transmembrane region" description="Helical" evidence="5">
    <location>
        <begin position="7"/>
        <end position="27"/>
    </location>
</feature>
<protein>
    <submittedName>
        <fullName evidence="7">Membrane protein</fullName>
    </submittedName>
</protein>
<feature type="transmembrane region" description="Helical" evidence="5">
    <location>
        <begin position="239"/>
        <end position="259"/>
    </location>
</feature>
<evidence type="ECO:0000313" key="7">
    <source>
        <dbReference type="EMBL" id="ETD70748.1"/>
    </source>
</evidence>
<dbReference type="PANTHER" id="PTHR32322">
    <property type="entry name" value="INNER MEMBRANE TRANSPORTER"/>
    <property type="match status" value="1"/>
</dbReference>
<feature type="transmembrane region" description="Helical" evidence="5">
    <location>
        <begin position="170"/>
        <end position="192"/>
    </location>
</feature>
<dbReference type="GO" id="GO:0016020">
    <property type="term" value="C:membrane"/>
    <property type="evidence" value="ECO:0007669"/>
    <property type="project" value="UniProtKB-SubCell"/>
</dbReference>
<feature type="transmembrane region" description="Helical" evidence="5">
    <location>
        <begin position="114"/>
        <end position="133"/>
    </location>
</feature>